<sequence>MPPKEPANKDDSKAAPNKDGPKAGPNKDGHKAAPNKDNPKAAPKKDDPKAAPKKDGPTDKKLVERKAKNEELAKKKAKQSKKLMEQLEHTSIDLSGADGKRFFCKKLHASLSPLRGLLSIFGRFPVTNTSLNEDGTYEYEASCSSMSVFHFNITTLILLYAFGVGIFNTMSLTLDFIPHSNSNNNNESSNATRSRAKQLLYDQALVQRHTIPLIIVFTTLLQGCLSSIFFTRKRHYLAHIFGFMNKAAYTLHMDIAGKVTDFTVQSTVICTVITCLFIMLGSLKFGPSSIGTPTVFGSLMVRLYLGSKVWLEYEPNKFGIRQVIEIIGGLMLVIIFVSSIAPMLLFIYKCKILRKALACWNGRAYCALLRGTEFAQTEDCRMTYNFLFKDHCVLMDLVDSVDQMYAFTIESFFILQIISFCFQLYFFFRVGTEGVLFIPYAPIKYEKKYFYVRPYDWIPALLILLTTAALLCACGKAAAKVGEEAEAGFEVLRRKGMIGRKTDQELEFMFSMCFSFSNSLKKCEIAGAGYLYYNKGFMMQMFAVTLFCFMLLLQFHPYMEYYPQVFQKDVADKFLRRLEGTGGDAVETNWMNGTLWVLRQ</sequence>
<accession>A0ABP1RNF1</accession>
<evidence type="ECO:0000256" key="1">
    <source>
        <dbReference type="SAM" id="MobiDB-lite"/>
    </source>
</evidence>
<proteinExistence type="predicted"/>
<keyword evidence="2" id="KW-0812">Transmembrane</keyword>
<reference evidence="3 4" key="1">
    <citation type="submission" date="2024-08" db="EMBL/GenBank/DDBJ databases">
        <authorList>
            <person name="Cucini C."/>
            <person name="Frati F."/>
        </authorList>
    </citation>
    <scope>NUCLEOTIDE SEQUENCE [LARGE SCALE GENOMIC DNA]</scope>
</reference>
<feature type="transmembrane region" description="Helical" evidence="2">
    <location>
        <begin position="537"/>
        <end position="555"/>
    </location>
</feature>
<feature type="transmembrane region" description="Helical" evidence="2">
    <location>
        <begin position="262"/>
        <end position="280"/>
    </location>
</feature>
<evidence type="ECO:0000313" key="4">
    <source>
        <dbReference type="Proteomes" id="UP001642540"/>
    </source>
</evidence>
<feature type="transmembrane region" description="Helical" evidence="2">
    <location>
        <begin position="326"/>
        <end position="348"/>
    </location>
</feature>
<feature type="transmembrane region" description="Helical" evidence="2">
    <location>
        <begin position="457"/>
        <end position="479"/>
    </location>
</feature>
<keyword evidence="4" id="KW-1185">Reference proteome</keyword>
<keyword evidence="2" id="KW-0472">Membrane</keyword>
<dbReference type="Proteomes" id="UP001642540">
    <property type="component" value="Unassembled WGS sequence"/>
</dbReference>
<evidence type="ECO:0000256" key="2">
    <source>
        <dbReference type="SAM" id="Phobius"/>
    </source>
</evidence>
<evidence type="ECO:0000313" key="3">
    <source>
        <dbReference type="EMBL" id="CAL8131394.1"/>
    </source>
</evidence>
<protein>
    <submittedName>
        <fullName evidence="3">Uncharacterized protein</fullName>
    </submittedName>
</protein>
<feature type="compositionally biased region" description="Basic and acidic residues" evidence="1">
    <location>
        <begin position="1"/>
        <end position="13"/>
    </location>
</feature>
<comment type="caution">
    <text evidence="3">The sequence shown here is derived from an EMBL/GenBank/DDBJ whole genome shotgun (WGS) entry which is preliminary data.</text>
</comment>
<feature type="compositionally biased region" description="Basic and acidic residues" evidence="1">
    <location>
        <begin position="19"/>
        <end position="31"/>
    </location>
</feature>
<organism evidence="3 4">
    <name type="scientific">Orchesella dallaii</name>
    <dbReference type="NCBI Taxonomy" id="48710"/>
    <lineage>
        <taxon>Eukaryota</taxon>
        <taxon>Metazoa</taxon>
        <taxon>Ecdysozoa</taxon>
        <taxon>Arthropoda</taxon>
        <taxon>Hexapoda</taxon>
        <taxon>Collembola</taxon>
        <taxon>Entomobryomorpha</taxon>
        <taxon>Entomobryoidea</taxon>
        <taxon>Orchesellidae</taxon>
        <taxon>Orchesellinae</taxon>
        <taxon>Orchesella</taxon>
    </lineage>
</organism>
<feature type="compositionally biased region" description="Basic and acidic residues" evidence="1">
    <location>
        <begin position="37"/>
        <end position="65"/>
    </location>
</feature>
<feature type="transmembrane region" description="Helical" evidence="2">
    <location>
        <begin position="210"/>
        <end position="230"/>
    </location>
</feature>
<feature type="region of interest" description="Disordered" evidence="1">
    <location>
        <begin position="1"/>
        <end position="65"/>
    </location>
</feature>
<feature type="transmembrane region" description="Helical" evidence="2">
    <location>
        <begin position="404"/>
        <end position="428"/>
    </location>
</feature>
<keyword evidence="2" id="KW-1133">Transmembrane helix</keyword>
<gene>
    <name evidence="3" type="ORF">ODALV1_LOCUS24159</name>
</gene>
<dbReference type="EMBL" id="CAXLJM020000088">
    <property type="protein sequence ID" value="CAL8131394.1"/>
    <property type="molecule type" value="Genomic_DNA"/>
</dbReference>
<feature type="transmembrane region" description="Helical" evidence="2">
    <location>
        <begin position="148"/>
        <end position="167"/>
    </location>
</feature>
<name>A0ABP1RNF1_9HEXA</name>